<dbReference type="GO" id="GO:0016301">
    <property type="term" value="F:kinase activity"/>
    <property type="evidence" value="ECO:0007669"/>
    <property type="project" value="UniProtKB-KW"/>
</dbReference>
<feature type="chain" id="PRO_5042266679" evidence="4">
    <location>
        <begin position="26"/>
        <end position="103"/>
    </location>
</feature>
<evidence type="ECO:0000313" key="6">
    <source>
        <dbReference type="EMBL" id="KAJ6987869.1"/>
    </source>
</evidence>
<evidence type="ECO:0000259" key="5">
    <source>
        <dbReference type="Pfam" id="PF08263"/>
    </source>
</evidence>
<evidence type="ECO:0000256" key="1">
    <source>
        <dbReference type="ARBA" id="ARBA00022614"/>
    </source>
</evidence>
<evidence type="ECO:0000256" key="2">
    <source>
        <dbReference type="ARBA" id="ARBA00022729"/>
    </source>
</evidence>
<feature type="signal peptide" evidence="4">
    <location>
        <begin position="1"/>
        <end position="25"/>
    </location>
</feature>
<accession>A0AAD6MMD7</accession>
<feature type="domain" description="Leucine-rich repeat-containing N-terminal plant-type" evidence="5">
    <location>
        <begin position="33"/>
        <end position="71"/>
    </location>
</feature>
<dbReference type="Proteomes" id="UP001164929">
    <property type="component" value="Chromosome 8"/>
</dbReference>
<dbReference type="Gene3D" id="3.80.10.10">
    <property type="entry name" value="Ribonuclease Inhibitor"/>
    <property type="match status" value="1"/>
</dbReference>
<dbReference type="Pfam" id="PF08263">
    <property type="entry name" value="LRRNT_2"/>
    <property type="match status" value="1"/>
</dbReference>
<evidence type="ECO:0000256" key="4">
    <source>
        <dbReference type="SAM" id="SignalP"/>
    </source>
</evidence>
<proteinExistence type="predicted"/>
<dbReference type="InterPro" id="IPR032675">
    <property type="entry name" value="LRR_dom_sf"/>
</dbReference>
<sequence length="103" mass="11137">MEAGKKNALFCCVASLICLWTTAYGELTAAGVNYEVEALMGFKNSLHDPHNILNWDEHAVDPCSWAMVTCSPDNFVTSLGAPSQRLSGTLSPYIGNLTNLQSL</sequence>
<keyword evidence="2 4" id="KW-0732">Signal</keyword>
<dbReference type="EMBL" id="JAQIZT010000008">
    <property type="protein sequence ID" value="KAJ6987869.1"/>
    <property type="molecule type" value="Genomic_DNA"/>
</dbReference>
<keyword evidence="6" id="KW-0418">Kinase</keyword>
<evidence type="ECO:0000256" key="3">
    <source>
        <dbReference type="ARBA" id="ARBA00022737"/>
    </source>
</evidence>
<dbReference type="PANTHER" id="PTHR47988">
    <property type="entry name" value="SOMATIC EMBRYOGENESIS RECEPTOR KINASE 1"/>
    <property type="match status" value="1"/>
</dbReference>
<dbReference type="AlphaFoldDB" id="A0AAD6MMD7"/>
<evidence type="ECO:0000313" key="7">
    <source>
        <dbReference type="Proteomes" id="UP001164929"/>
    </source>
</evidence>
<keyword evidence="1" id="KW-0433">Leucine-rich repeat</keyword>
<keyword evidence="6" id="KW-0808">Transferase</keyword>
<reference evidence="6" key="1">
    <citation type="journal article" date="2023" name="Mol. Ecol. Resour.">
        <title>Chromosome-level genome assembly of a triploid poplar Populus alba 'Berolinensis'.</title>
        <authorList>
            <person name="Chen S."/>
            <person name="Yu Y."/>
            <person name="Wang X."/>
            <person name="Wang S."/>
            <person name="Zhang T."/>
            <person name="Zhou Y."/>
            <person name="He R."/>
            <person name="Meng N."/>
            <person name="Wang Y."/>
            <person name="Liu W."/>
            <person name="Liu Z."/>
            <person name="Liu J."/>
            <person name="Guo Q."/>
            <person name="Huang H."/>
            <person name="Sederoff R.R."/>
            <person name="Wang G."/>
            <person name="Qu G."/>
            <person name="Chen S."/>
        </authorList>
    </citation>
    <scope>NUCLEOTIDE SEQUENCE</scope>
    <source>
        <strain evidence="6">SC-2020</strain>
    </source>
</reference>
<keyword evidence="7" id="KW-1185">Reference proteome</keyword>
<organism evidence="6 7">
    <name type="scientific">Populus alba x Populus x berolinensis</name>
    <dbReference type="NCBI Taxonomy" id="444605"/>
    <lineage>
        <taxon>Eukaryota</taxon>
        <taxon>Viridiplantae</taxon>
        <taxon>Streptophyta</taxon>
        <taxon>Embryophyta</taxon>
        <taxon>Tracheophyta</taxon>
        <taxon>Spermatophyta</taxon>
        <taxon>Magnoliopsida</taxon>
        <taxon>eudicotyledons</taxon>
        <taxon>Gunneridae</taxon>
        <taxon>Pentapetalae</taxon>
        <taxon>rosids</taxon>
        <taxon>fabids</taxon>
        <taxon>Malpighiales</taxon>
        <taxon>Salicaceae</taxon>
        <taxon>Saliceae</taxon>
        <taxon>Populus</taxon>
    </lineage>
</organism>
<name>A0AAD6MMD7_9ROSI</name>
<comment type="caution">
    <text evidence="6">The sequence shown here is derived from an EMBL/GenBank/DDBJ whole genome shotgun (WGS) entry which is preliminary data.</text>
</comment>
<dbReference type="SUPFAM" id="SSF52058">
    <property type="entry name" value="L domain-like"/>
    <property type="match status" value="1"/>
</dbReference>
<gene>
    <name evidence="6" type="ORF">NC653_020957</name>
</gene>
<protein>
    <submittedName>
        <fullName evidence="6">Protein NSP-INTERACTING KINASE 1</fullName>
    </submittedName>
</protein>
<dbReference type="InterPro" id="IPR013210">
    <property type="entry name" value="LRR_N_plant-typ"/>
</dbReference>
<keyword evidence="3" id="KW-0677">Repeat</keyword>